<evidence type="ECO:0000256" key="5">
    <source>
        <dbReference type="ARBA" id="ARBA00022553"/>
    </source>
</evidence>
<sequence length="759" mass="85295">MHRRVSEGVECEKCCLWFHYTCVKFPTSINAEKLFELPGIHWFCPSCNKKKSEYTTDQHTHTGLGEIEDKTKEINANVTLKFEQLKKEIQEVVLNTAHESAKKYSDALKTNLEINTSSIGTHLKSMMNDNNAVLESIKSKSEQIAQAAEKSEKIDALREDFRDHNIIIFGIKESKEKDSLLTEVNSLLKDCSSSQIATSSNCYRLGKKDPSKKDQMRPHIKQQQIELNLELGPLEVIIIQVIEKDVKSWILCCCYVPPSSASMCVVSIENLLGHLSLTYPNNYIVLTEDFNLPDINWTNVRVKESSSRKSLHFSFLNNLKANGFHQLVTEPTHIAGNTLDLVITNNCNIVDNINIINPGISDHYMVSFRLSFLKAKPDYILRTKKLYHKADTISIRNYLSEVFEKVERAIAFGASIDCVWNIFELGLKRAVELFVPVCTSRPKRINEPPWFNIHVRKAVKKQREAYKKYKTTSLENDHIIYKSMRRQNRKMFRSVESKYYDDFLFKPMVNGKQKPFFRHMKNISGKQAESPFLSSINELETVEQTADSFNNYFQSVFNPSDDSIRGYSPSSLPHDNTIKLEEFWTPSMPFFGSKKEKQPKMSGGYPKQSPYPTQPSAYPTQPSAYPTQPSAPQAGAAPPPYTPQATPQHGAPPPPQYAAPPPQYGQPAYYPQQPQYGYAGAYPMHPQIAPGSHVVGHGVFDAGARFNSGAGVNIPPPPPGCMPNAAQYAAAHGGTITMSQNKAGFFSAGSDGGVSTHID</sequence>
<evidence type="ECO:0000256" key="9">
    <source>
        <dbReference type="ARBA" id="ARBA00022843"/>
    </source>
</evidence>
<evidence type="ECO:0000256" key="4">
    <source>
        <dbReference type="ARBA" id="ARBA00022490"/>
    </source>
</evidence>
<dbReference type="GO" id="GO:0031012">
    <property type="term" value="C:extracellular matrix"/>
    <property type="evidence" value="ECO:0007669"/>
    <property type="project" value="TreeGrafter"/>
</dbReference>
<keyword evidence="10" id="KW-0539">Nucleus</keyword>
<gene>
    <name evidence="17" type="ORF">EB796_016763</name>
</gene>
<dbReference type="GO" id="GO:0010494">
    <property type="term" value="C:cytoplasmic stress granule"/>
    <property type="evidence" value="ECO:0007669"/>
    <property type="project" value="UniProtKB-SubCell"/>
</dbReference>
<dbReference type="SUPFAM" id="SSF57903">
    <property type="entry name" value="FYVE/PHD zinc finger"/>
    <property type="match status" value="1"/>
</dbReference>
<dbReference type="OrthoDB" id="10027367at2759"/>
<dbReference type="InterPro" id="IPR022730">
    <property type="entry name" value="DAZ_assoc-2"/>
</dbReference>
<keyword evidence="4" id="KW-0963">Cytoplasm</keyword>
<dbReference type="SUPFAM" id="SSF56219">
    <property type="entry name" value="DNase I-like"/>
    <property type="match status" value="1"/>
</dbReference>
<evidence type="ECO:0000256" key="14">
    <source>
        <dbReference type="SAM" id="MobiDB-lite"/>
    </source>
</evidence>
<comment type="caution">
    <text evidence="17">The sequence shown here is derived from an EMBL/GenBank/DDBJ whole genome shotgun (WGS) entry which is preliminary data.</text>
</comment>
<dbReference type="EMBL" id="VXIV02002513">
    <property type="protein sequence ID" value="KAF6024926.1"/>
    <property type="molecule type" value="Genomic_DNA"/>
</dbReference>
<comment type="subcellular location">
    <subcellularLocation>
        <location evidence="1">Cytoplasm</location>
        <location evidence="1">Stress granule</location>
    </subcellularLocation>
    <subcellularLocation>
        <location evidence="2">Nucleus speckle</location>
    </subcellularLocation>
</comment>
<dbReference type="InterPro" id="IPR011011">
    <property type="entry name" value="Znf_FYVE_PHD"/>
</dbReference>
<dbReference type="Gene3D" id="3.30.40.10">
    <property type="entry name" value="Zinc/RING finger domain, C3HC4 (zinc finger)"/>
    <property type="match status" value="1"/>
</dbReference>
<keyword evidence="7" id="KW-0863">Zinc-finger</keyword>
<evidence type="ECO:0000256" key="8">
    <source>
        <dbReference type="ARBA" id="ARBA00022833"/>
    </source>
</evidence>
<dbReference type="AlphaFoldDB" id="A0A7J7JH64"/>
<name>A0A7J7JH64_BUGNE</name>
<dbReference type="GO" id="GO:0016607">
    <property type="term" value="C:nuclear speck"/>
    <property type="evidence" value="ECO:0007669"/>
    <property type="project" value="UniProtKB-SubCell"/>
</dbReference>
<dbReference type="PANTHER" id="PTHR33395">
    <property type="entry name" value="TRANSCRIPTASE, PUTATIVE-RELATED-RELATED"/>
    <property type="match status" value="1"/>
</dbReference>
<evidence type="ECO:0000259" key="16">
    <source>
        <dbReference type="Pfam" id="PF14529"/>
    </source>
</evidence>
<feature type="compositionally biased region" description="Polar residues" evidence="14">
    <location>
        <begin position="610"/>
        <end position="625"/>
    </location>
</feature>
<evidence type="ECO:0000256" key="11">
    <source>
        <dbReference type="ARBA" id="ARBA00032174"/>
    </source>
</evidence>
<dbReference type="PANTHER" id="PTHR33395:SF22">
    <property type="entry name" value="REVERSE TRANSCRIPTASE DOMAIN-CONTAINING PROTEIN"/>
    <property type="match status" value="1"/>
</dbReference>
<evidence type="ECO:0000256" key="10">
    <source>
        <dbReference type="ARBA" id="ARBA00023242"/>
    </source>
</evidence>
<dbReference type="Pfam" id="PF00628">
    <property type="entry name" value="PHD"/>
    <property type="match status" value="1"/>
</dbReference>
<feature type="region of interest" description="Disordered" evidence="14">
    <location>
        <begin position="595"/>
        <end position="670"/>
    </location>
</feature>
<dbReference type="Gene3D" id="3.60.10.10">
    <property type="entry name" value="Endonuclease/exonuclease/phosphatase"/>
    <property type="match status" value="1"/>
</dbReference>
<organism evidence="17 18">
    <name type="scientific">Bugula neritina</name>
    <name type="common">Brown bryozoan</name>
    <name type="synonym">Sertularia neritina</name>
    <dbReference type="NCBI Taxonomy" id="10212"/>
    <lineage>
        <taxon>Eukaryota</taxon>
        <taxon>Metazoa</taxon>
        <taxon>Spiralia</taxon>
        <taxon>Lophotrochozoa</taxon>
        <taxon>Bryozoa</taxon>
        <taxon>Gymnolaemata</taxon>
        <taxon>Cheilostomatida</taxon>
        <taxon>Flustrina</taxon>
        <taxon>Buguloidea</taxon>
        <taxon>Bugulidae</taxon>
        <taxon>Bugula</taxon>
    </lineage>
</organism>
<dbReference type="Proteomes" id="UP000593567">
    <property type="component" value="Unassembled WGS sequence"/>
</dbReference>
<feature type="compositionally biased region" description="Low complexity" evidence="14">
    <location>
        <begin position="626"/>
        <end position="636"/>
    </location>
</feature>
<dbReference type="GO" id="GO:0003824">
    <property type="term" value="F:catalytic activity"/>
    <property type="evidence" value="ECO:0007669"/>
    <property type="project" value="InterPro"/>
</dbReference>
<evidence type="ECO:0000256" key="12">
    <source>
        <dbReference type="ARBA" id="ARBA00034352"/>
    </source>
</evidence>
<keyword evidence="5" id="KW-0597">Phosphoprotein</keyword>
<dbReference type="InterPro" id="IPR005135">
    <property type="entry name" value="Endo/exonuclease/phosphatase"/>
</dbReference>
<evidence type="ECO:0000256" key="6">
    <source>
        <dbReference type="ARBA" id="ARBA00022723"/>
    </source>
</evidence>
<dbReference type="InterPro" id="IPR019787">
    <property type="entry name" value="Znf_PHD-finger"/>
</dbReference>
<reference evidence="17" key="1">
    <citation type="submission" date="2020-06" db="EMBL/GenBank/DDBJ databases">
        <title>Draft genome of Bugula neritina, a colonial animal packing powerful symbionts and potential medicines.</title>
        <authorList>
            <person name="Rayko M."/>
        </authorList>
    </citation>
    <scope>NUCLEOTIDE SEQUENCE [LARGE SCALE GENOMIC DNA]</scope>
    <source>
        <strain evidence="17">Kwan_BN1</strain>
    </source>
</reference>
<dbReference type="Pfam" id="PF14529">
    <property type="entry name" value="Exo_endo_phos_2"/>
    <property type="match status" value="1"/>
</dbReference>
<evidence type="ECO:0000256" key="13">
    <source>
        <dbReference type="ARBA" id="ARBA00045449"/>
    </source>
</evidence>
<evidence type="ECO:0000256" key="7">
    <source>
        <dbReference type="ARBA" id="ARBA00022771"/>
    </source>
</evidence>
<evidence type="ECO:0000256" key="1">
    <source>
        <dbReference type="ARBA" id="ARBA00004210"/>
    </source>
</evidence>
<feature type="domain" description="Endonuclease/exonuclease/phosphatase" evidence="16">
    <location>
        <begin position="251"/>
        <end position="366"/>
    </location>
</feature>
<dbReference type="GO" id="GO:0008270">
    <property type="term" value="F:zinc ion binding"/>
    <property type="evidence" value="ECO:0007669"/>
    <property type="project" value="UniProtKB-KW"/>
</dbReference>
<evidence type="ECO:0000313" key="17">
    <source>
        <dbReference type="EMBL" id="KAF6024926.1"/>
    </source>
</evidence>
<keyword evidence="6" id="KW-0479">Metal-binding</keyword>
<feature type="compositionally biased region" description="Pro residues" evidence="14">
    <location>
        <begin position="650"/>
        <end position="664"/>
    </location>
</feature>
<dbReference type="InterPro" id="IPR036691">
    <property type="entry name" value="Endo/exonu/phosph_ase_sf"/>
</dbReference>
<protein>
    <recommendedName>
        <fullName evidence="3">DAZ-associated protein 2</fullName>
    </recommendedName>
    <alternativeName>
        <fullName evidence="11">Deleted in azoospermia-associated protein 2</fullName>
    </alternativeName>
    <alternativeName>
        <fullName evidence="12">Proline-rich transcript in brain protein</fullName>
    </alternativeName>
</protein>
<evidence type="ECO:0000259" key="15">
    <source>
        <dbReference type="Pfam" id="PF00628"/>
    </source>
</evidence>
<dbReference type="GO" id="GO:0061343">
    <property type="term" value="P:cell adhesion involved in heart morphogenesis"/>
    <property type="evidence" value="ECO:0007669"/>
    <property type="project" value="TreeGrafter"/>
</dbReference>
<comment type="function">
    <text evidence="13">In unstressed cells, promotes SIAH1-mediated polyubiquitination and degradation of the serine/threonine-protein kinase HIPK2, probably by acting as a loading factor that potentiates complex formation between HIPK2 and ubiquitin ligase SIAH1. In response to DNA damage, localizes to the nucleus following phosphorylation by HIPK2 and modulates the expression of a subset of TP53/p53 target genes by binding to TP53 at target gene promoters. This limits the expression of a number of cell death-mediating TP53 target genes, reducing DNA damage-induced cell death. Enhances the binding of transcription factor TCF7L2/TCF4, a Wnt signaling pathway effector, to the promoters of target genes. Plays a role in stress granule formation.</text>
</comment>
<dbReference type="InterPro" id="IPR013083">
    <property type="entry name" value="Znf_RING/FYVE/PHD"/>
</dbReference>
<keyword evidence="9" id="KW-0832">Ubl conjugation</keyword>
<proteinExistence type="predicted"/>
<keyword evidence="8" id="KW-0862">Zinc</keyword>
<evidence type="ECO:0000313" key="18">
    <source>
        <dbReference type="Proteomes" id="UP000593567"/>
    </source>
</evidence>
<dbReference type="GO" id="GO:0007508">
    <property type="term" value="P:larval heart development"/>
    <property type="evidence" value="ECO:0007669"/>
    <property type="project" value="TreeGrafter"/>
</dbReference>
<accession>A0A7J7JH64</accession>
<dbReference type="Pfam" id="PF11029">
    <property type="entry name" value="DAZAP2"/>
    <property type="match status" value="1"/>
</dbReference>
<evidence type="ECO:0000256" key="3">
    <source>
        <dbReference type="ARBA" id="ARBA00014066"/>
    </source>
</evidence>
<feature type="domain" description="PHD-type" evidence="15">
    <location>
        <begin position="8"/>
        <end position="47"/>
    </location>
</feature>
<keyword evidence="18" id="KW-1185">Reference proteome</keyword>
<evidence type="ECO:0000256" key="2">
    <source>
        <dbReference type="ARBA" id="ARBA00004324"/>
    </source>
</evidence>
<dbReference type="CDD" id="cd15489">
    <property type="entry name" value="PHD_SF"/>
    <property type="match status" value="1"/>
</dbReference>